<dbReference type="PRINTS" id="PR00237">
    <property type="entry name" value="GPCRRHODOPSN"/>
</dbReference>
<dbReference type="PROSITE" id="PS00237">
    <property type="entry name" value="G_PROTEIN_RECEP_F1_1"/>
    <property type="match status" value="1"/>
</dbReference>
<feature type="transmembrane region" description="Helical" evidence="10">
    <location>
        <begin position="86"/>
        <end position="109"/>
    </location>
</feature>
<keyword evidence="4 8" id="KW-0297">G-protein coupled receptor</keyword>
<evidence type="ECO:0000256" key="5">
    <source>
        <dbReference type="ARBA" id="ARBA00023136"/>
    </source>
</evidence>
<keyword evidence="3 10" id="KW-1133">Transmembrane helix</keyword>
<evidence type="ECO:0000256" key="9">
    <source>
        <dbReference type="SAM" id="MobiDB-lite"/>
    </source>
</evidence>
<evidence type="ECO:0000256" key="1">
    <source>
        <dbReference type="ARBA" id="ARBA00004141"/>
    </source>
</evidence>
<dbReference type="CDD" id="cd00637">
    <property type="entry name" value="7tm_classA_rhodopsin-like"/>
    <property type="match status" value="1"/>
</dbReference>
<comment type="subcellular location">
    <subcellularLocation>
        <location evidence="1">Membrane</location>
        <topology evidence="1">Multi-pass membrane protein</topology>
    </subcellularLocation>
</comment>
<feature type="domain" description="G-protein coupled receptors family 1 profile" evidence="11">
    <location>
        <begin position="102"/>
        <end position="393"/>
    </location>
</feature>
<reference evidence="12" key="1">
    <citation type="submission" date="2023-01" db="EMBL/GenBank/DDBJ databases">
        <title>Genome assembly of the deep-sea coral Lophelia pertusa.</title>
        <authorList>
            <person name="Herrera S."/>
            <person name="Cordes E."/>
        </authorList>
    </citation>
    <scope>NUCLEOTIDE SEQUENCE</scope>
    <source>
        <strain evidence="12">USNM1676648</strain>
        <tissue evidence="12">Polyp</tissue>
    </source>
</reference>
<comment type="similarity">
    <text evidence="8">Belongs to the G-protein coupled receptor 1 family.</text>
</comment>
<dbReference type="GO" id="GO:0004930">
    <property type="term" value="F:G protein-coupled receptor activity"/>
    <property type="evidence" value="ECO:0007669"/>
    <property type="project" value="UniProtKB-KW"/>
</dbReference>
<feature type="transmembrane region" description="Helical" evidence="10">
    <location>
        <begin position="199"/>
        <end position="219"/>
    </location>
</feature>
<dbReference type="PANTHER" id="PTHR24235">
    <property type="entry name" value="NEUROPEPTIDE Y RECEPTOR"/>
    <property type="match status" value="1"/>
</dbReference>
<dbReference type="Gene3D" id="1.20.1070.10">
    <property type="entry name" value="Rhodopsin 7-helix transmembrane proteins"/>
    <property type="match status" value="1"/>
</dbReference>
<dbReference type="InterPro" id="IPR017452">
    <property type="entry name" value="GPCR_Rhodpsn_7TM"/>
</dbReference>
<feature type="transmembrane region" description="Helical" evidence="10">
    <location>
        <begin position="164"/>
        <end position="187"/>
    </location>
</feature>
<name>A0A9X0A403_9CNID</name>
<feature type="transmembrane region" description="Helical" evidence="10">
    <location>
        <begin position="259"/>
        <end position="280"/>
    </location>
</feature>
<evidence type="ECO:0000256" key="6">
    <source>
        <dbReference type="ARBA" id="ARBA00023170"/>
    </source>
</evidence>
<dbReference type="OrthoDB" id="5957382at2759"/>
<dbReference type="PANTHER" id="PTHR24235:SF29">
    <property type="entry name" value="GH23382P"/>
    <property type="match status" value="1"/>
</dbReference>
<accession>A0A9X0A403</accession>
<keyword evidence="7 8" id="KW-0807">Transducer</keyword>
<feature type="transmembrane region" description="Helical" evidence="10">
    <location>
        <begin position="377"/>
        <end position="396"/>
    </location>
</feature>
<feature type="compositionally biased region" description="Polar residues" evidence="9">
    <location>
        <begin position="301"/>
        <end position="311"/>
    </location>
</feature>
<evidence type="ECO:0000256" key="2">
    <source>
        <dbReference type="ARBA" id="ARBA00022692"/>
    </source>
</evidence>
<evidence type="ECO:0000256" key="4">
    <source>
        <dbReference type="ARBA" id="ARBA00023040"/>
    </source>
</evidence>
<keyword evidence="6 8" id="KW-0675">Receptor</keyword>
<gene>
    <name evidence="12" type="primary">NPY2R_2</name>
    <name evidence="12" type="ORF">OS493_008270</name>
</gene>
<evidence type="ECO:0000259" key="11">
    <source>
        <dbReference type="PROSITE" id="PS50262"/>
    </source>
</evidence>
<feature type="transmembrane region" description="Helical" evidence="10">
    <location>
        <begin position="121"/>
        <end position="144"/>
    </location>
</feature>
<evidence type="ECO:0000313" key="12">
    <source>
        <dbReference type="EMBL" id="KAJ7393022.1"/>
    </source>
</evidence>
<evidence type="ECO:0000256" key="3">
    <source>
        <dbReference type="ARBA" id="ARBA00022989"/>
    </source>
</evidence>
<dbReference type="Pfam" id="PF00001">
    <property type="entry name" value="7tm_1"/>
    <property type="match status" value="1"/>
</dbReference>
<dbReference type="SUPFAM" id="SSF81321">
    <property type="entry name" value="Family A G protein-coupled receptor-like"/>
    <property type="match status" value="1"/>
</dbReference>
<keyword evidence="5 10" id="KW-0472">Membrane</keyword>
<comment type="caution">
    <text evidence="12">The sequence shown here is derived from an EMBL/GenBank/DDBJ whole genome shotgun (WGS) entry which is preliminary data.</text>
</comment>
<keyword evidence="13" id="KW-1185">Reference proteome</keyword>
<dbReference type="PROSITE" id="PS50262">
    <property type="entry name" value="G_PROTEIN_RECEP_F1_2"/>
    <property type="match status" value="1"/>
</dbReference>
<protein>
    <submittedName>
        <fullName evidence="12">Neuropeptide Y receptor type 2</fullName>
    </submittedName>
</protein>
<dbReference type="Proteomes" id="UP001163046">
    <property type="component" value="Unassembled WGS sequence"/>
</dbReference>
<dbReference type="AlphaFoldDB" id="A0A9X0A403"/>
<dbReference type="InterPro" id="IPR000276">
    <property type="entry name" value="GPCR_Rhodpsn"/>
</dbReference>
<dbReference type="GO" id="GO:0016020">
    <property type="term" value="C:membrane"/>
    <property type="evidence" value="ECO:0007669"/>
    <property type="project" value="UniProtKB-SubCell"/>
</dbReference>
<feature type="transmembrane region" description="Helical" evidence="10">
    <location>
        <begin position="334"/>
        <end position="357"/>
    </location>
</feature>
<feature type="region of interest" description="Disordered" evidence="9">
    <location>
        <begin position="296"/>
        <end position="324"/>
    </location>
</feature>
<evidence type="ECO:0000256" key="8">
    <source>
        <dbReference type="RuleBase" id="RU000688"/>
    </source>
</evidence>
<evidence type="ECO:0000256" key="10">
    <source>
        <dbReference type="SAM" id="Phobius"/>
    </source>
</evidence>
<organism evidence="12 13">
    <name type="scientific">Desmophyllum pertusum</name>
    <dbReference type="NCBI Taxonomy" id="174260"/>
    <lineage>
        <taxon>Eukaryota</taxon>
        <taxon>Metazoa</taxon>
        <taxon>Cnidaria</taxon>
        <taxon>Anthozoa</taxon>
        <taxon>Hexacorallia</taxon>
        <taxon>Scleractinia</taxon>
        <taxon>Caryophylliina</taxon>
        <taxon>Caryophylliidae</taxon>
        <taxon>Desmophyllum</taxon>
    </lineage>
</organism>
<proteinExistence type="inferred from homology"/>
<evidence type="ECO:0000313" key="13">
    <source>
        <dbReference type="Proteomes" id="UP001163046"/>
    </source>
</evidence>
<evidence type="ECO:0000256" key="7">
    <source>
        <dbReference type="ARBA" id="ARBA00023224"/>
    </source>
</evidence>
<dbReference type="EMBL" id="MU825399">
    <property type="protein sequence ID" value="KAJ7393022.1"/>
    <property type="molecule type" value="Genomic_DNA"/>
</dbReference>
<sequence>MAITSSINEVLNVIVSCIIELRPASRVQKIAATLLASLHPENDWREQVFKFTMNFSQRNSTYVNSSQTPDIGPFYDFVEEPEFSRIIRYVIYCVLFVFAICGNVTVCIIPFRHRRMRTCTYFLITNLAVSDIGTMLCLPAILLMEWQGEWIMGSVMCKLVNPSLTMFYLVTTNTLVAIAVHRFVVVVFPFRSKLGRTKIALVILLTWLTAFLCVLPSFGARELQAMGVKNNGEIAYRCTEIFPGKTYEEQMYYQSIYTIFQYIVNIFLPIVIIVILYIVIAYKLRQMSLALGCGTKERRGSQTSGVSYHSARSTRKQSIDDQSARKRNELERKFLRMLAVVAIVFVLCYVPYTTFFLVVSDNQSALQWRYLKILYHYIYLLMWFPNALNPICYGALDDHYAAIIKSICCRTSKLRTYSRSAASQAGKSIPAYSLRNRNWLSRTNRTLPPIIERSGAQTCSHSSQDEGRTDERRWKTCCS</sequence>
<keyword evidence="2 8" id="KW-0812">Transmembrane</keyword>